<dbReference type="AlphaFoldDB" id="A0AA38XKS2"/>
<comment type="caution">
    <text evidence="1">The sequence shown here is derived from an EMBL/GenBank/DDBJ whole genome shotgun (WGS) entry which is preliminary data.</text>
</comment>
<dbReference type="Pfam" id="PF06293">
    <property type="entry name" value="Kdo"/>
    <property type="match status" value="1"/>
</dbReference>
<name>A0AA38XKS2_9EURO</name>
<dbReference type="EMBL" id="JAPDRN010000181">
    <property type="protein sequence ID" value="KAJ9614884.1"/>
    <property type="molecule type" value="Genomic_DNA"/>
</dbReference>
<accession>A0AA38XKS2</accession>
<evidence type="ECO:0000313" key="2">
    <source>
        <dbReference type="Proteomes" id="UP001172681"/>
    </source>
</evidence>
<gene>
    <name evidence="1" type="ORF">H2204_014323</name>
</gene>
<reference evidence="1" key="1">
    <citation type="submission" date="2022-10" db="EMBL/GenBank/DDBJ databases">
        <title>Culturing micro-colonial fungi from biological soil crusts in the Mojave desert and describing Neophaeococcomyces mojavensis, and introducing the new genera and species Taxawa tesnikishii.</title>
        <authorList>
            <person name="Kurbessoian T."/>
            <person name="Stajich J.E."/>
        </authorList>
    </citation>
    <scope>NUCLEOTIDE SEQUENCE</scope>
    <source>
        <strain evidence="1">TK_35</strain>
    </source>
</reference>
<proteinExistence type="predicted"/>
<organism evidence="1 2">
    <name type="scientific">Knufia peltigerae</name>
    <dbReference type="NCBI Taxonomy" id="1002370"/>
    <lineage>
        <taxon>Eukaryota</taxon>
        <taxon>Fungi</taxon>
        <taxon>Dikarya</taxon>
        <taxon>Ascomycota</taxon>
        <taxon>Pezizomycotina</taxon>
        <taxon>Eurotiomycetes</taxon>
        <taxon>Chaetothyriomycetidae</taxon>
        <taxon>Chaetothyriales</taxon>
        <taxon>Trichomeriaceae</taxon>
        <taxon>Knufia</taxon>
    </lineage>
</organism>
<evidence type="ECO:0000313" key="1">
    <source>
        <dbReference type="EMBL" id="KAJ9614884.1"/>
    </source>
</evidence>
<dbReference type="InterPro" id="IPR011009">
    <property type="entry name" value="Kinase-like_dom_sf"/>
</dbReference>
<dbReference type="Gene3D" id="1.10.510.10">
    <property type="entry name" value="Transferase(Phosphotransferase) domain 1"/>
    <property type="match status" value="1"/>
</dbReference>
<keyword evidence="2" id="KW-1185">Reference proteome</keyword>
<evidence type="ECO:0008006" key="3">
    <source>
        <dbReference type="Google" id="ProtNLM"/>
    </source>
</evidence>
<sequence>MGTPCERIQILNVEVDPENISYYRILVDGTSFKYVTIDAGVYDPEDMTWDRMIIPQLPPLPEGDWNEGHIANHPEQGTPYFSRYAKVELPTIVSIWSPVQIDWLDLEHSERIRSNIWVVHLKKDVAGMRAGQEVLIKFARFPWEMQYFESETKIYERLDKQKGVGIAPQFLGHLTEGGRPMGLVIEYIKDARRADPDDLDECCNALKKFHLLGLLHGDVNRHNFLVREAADGGPKTVTIIDLESAEECTDGEAFEREMKTLLDELNATDGKGGYVTVRDDEEDEH</sequence>
<protein>
    <recommendedName>
        <fullName evidence="3">Alpha-galactosidase A</fullName>
    </recommendedName>
</protein>
<dbReference type="SUPFAM" id="SSF56112">
    <property type="entry name" value="Protein kinase-like (PK-like)"/>
    <property type="match status" value="1"/>
</dbReference>
<dbReference type="Proteomes" id="UP001172681">
    <property type="component" value="Unassembled WGS sequence"/>
</dbReference>